<dbReference type="KEGG" id="hja:BST95_09830"/>
<dbReference type="RefSeq" id="WP_084199110.1">
    <property type="nucleotide sequence ID" value="NZ_BMYL01000002.1"/>
</dbReference>
<reference evidence="2 3" key="1">
    <citation type="submission" date="2018-01" db="EMBL/GenBank/DDBJ databases">
        <title>The draft genome sequence of Halioglobus japonicus S1-36.</title>
        <authorList>
            <person name="Du Z.-J."/>
            <person name="Shi M.-J."/>
        </authorList>
    </citation>
    <scope>NUCLEOTIDE SEQUENCE [LARGE SCALE GENOMIC DNA]</scope>
    <source>
        <strain evidence="2 3">S1-36</strain>
    </source>
</reference>
<dbReference type="AlphaFoldDB" id="A0AAP8MFJ3"/>
<name>A0AAP8MFJ3_9GAMM</name>
<comment type="caution">
    <text evidence="2">The sequence shown here is derived from an EMBL/GenBank/DDBJ whole genome shotgun (WGS) entry which is preliminary data.</text>
</comment>
<dbReference type="EMBL" id="PKUR01000002">
    <property type="protein sequence ID" value="PLW86509.1"/>
    <property type="molecule type" value="Genomic_DNA"/>
</dbReference>
<accession>A0AAP8MFJ3</accession>
<keyword evidence="1" id="KW-0732">Signal</keyword>
<dbReference type="Proteomes" id="UP000235162">
    <property type="component" value="Unassembled WGS sequence"/>
</dbReference>
<protein>
    <recommendedName>
        <fullName evidence="4">DUF2846 domain-containing protein</fullName>
    </recommendedName>
</protein>
<evidence type="ECO:0000313" key="2">
    <source>
        <dbReference type="EMBL" id="PLW86509.1"/>
    </source>
</evidence>
<feature type="chain" id="PRO_5042927685" description="DUF2846 domain-containing protein" evidence="1">
    <location>
        <begin position="23"/>
        <end position="134"/>
    </location>
</feature>
<evidence type="ECO:0000256" key="1">
    <source>
        <dbReference type="SAM" id="SignalP"/>
    </source>
</evidence>
<evidence type="ECO:0000313" key="3">
    <source>
        <dbReference type="Proteomes" id="UP000235162"/>
    </source>
</evidence>
<proteinExistence type="predicted"/>
<keyword evidence="3" id="KW-1185">Reference proteome</keyword>
<organism evidence="2 3">
    <name type="scientific">Halioglobus japonicus</name>
    <dbReference type="NCBI Taxonomy" id="930805"/>
    <lineage>
        <taxon>Bacteria</taxon>
        <taxon>Pseudomonadati</taxon>
        <taxon>Pseudomonadota</taxon>
        <taxon>Gammaproteobacteria</taxon>
        <taxon>Cellvibrionales</taxon>
        <taxon>Halieaceae</taxon>
        <taxon>Halioglobus</taxon>
    </lineage>
</organism>
<sequence>MKYLITSVAIALSLAFAHIAAAAAEANGEATLIVYRIDNNARSHGIKFDVRADYRNQGRIAAGEVIVITLNAGTVKLGSSLPNSPAVELELKPDQVHYVEYGLTVRNNRSKLEVREVGEQVAKLHLDELPESTI</sequence>
<evidence type="ECO:0008006" key="4">
    <source>
        <dbReference type="Google" id="ProtNLM"/>
    </source>
</evidence>
<gene>
    <name evidence="2" type="ORF">C0029_08865</name>
</gene>
<feature type="signal peptide" evidence="1">
    <location>
        <begin position="1"/>
        <end position="22"/>
    </location>
</feature>